<evidence type="ECO:0000313" key="1">
    <source>
        <dbReference type="EMBL" id="RXR31326.1"/>
    </source>
</evidence>
<reference evidence="2" key="1">
    <citation type="submission" date="2019-01" db="EMBL/GenBank/DDBJ databases">
        <title>Cytophagaceae bacterium strain CAR-16.</title>
        <authorList>
            <person name="Chen W.-M."/>
        </authorList>
    </citation>
    <scope>NUCLEOTIDE SEQUENCE [LARGE SCALE GENOMIC DNA]</scope>
    <source>
        <strain evidence="2">ICH-30</strain>
    </source>
</reference>
<dbReference type="RefSeq" id="WP_129464864.1">
    <property type="nucleotide sequence ID" value="NZ_SBKQ01000010.1"/>
</dbReference>
<evidence type="ECO:0000313" key="2">
    <source>
        <dbReference type="Proteomes" id="UP000289734"/>
    </source>
</evidence>
<dbReference type="Proteomes" id="UP000289734">
    <property type="component" value="Unassembled WGS sequence"/>
</dbReference>
<keyword evidence="2" id="KW-1185">Reference proteome</keyword>
<sequence>MRRIIKIACWVVVIYFLSSFKDRKAIIFENEKIIFYLKDKGIQAKINLCSGEEGEKLNFRYLVYTKPKTFIGTEKYTTNKKLMDVYSRKYKMAAWEENKNKQDIEATLEDFKIVQEIKNNKIYFYYYKATSGLYKEITKTGVLDKKMNPFWQYIGADKFLIDIYINEKLVHSKYFELLK</sequence>
<comment type="caution">
    <text evidence="1">The sequence shown here is derived from an EMBL/GenBank/DDBJ whole genome shotgun (WGS) entry which is preliminary data.</text>
</comment>
<dbReference type="EMBL" id="SBKQ01000010">
    <property type="protein sequence ID" value="RXR31326.1"/>
    <property type="molecule type" value="Genomic_DNA"/>
</dbReference>
<name>A0A4V1N489_9FLAO</name>
<gene>
    <name evidence="1" type="ORF">EQG68_10615</name>
</gene>
<protein>
    <submittedName>
        <fullName evidence="1">Uncharacterized protein</fullName>
    </submittedName>
</protein>
<proteinExistence type="predicted"/>
<dbReference type="AlphaFoldDB" id="A0A4V1N489"/>
<organism evidence="1 2">
    <name type="scientific">Flavobacterium piscinae</name>
    <dbReference type="NCBI Taxonomy" id="2506424"/>
    <lineage>
        <taxon>Bacteria</taxon>
        <taxon>Pseudomonadati</taxon>
        <taxon>Bacteroidota</taxon>
        <taxon>Flavobacteriia</taxon>
        <taxon>Flavobacteriales</taxon>
        <taxon>Flavobacteriaceae</taxon>
        <taxon>Flavobacterium</taxon>
    </lineage>
</organism>
<accession>A0A4V1N489</accession>